<evidence type="ECO:0000313" key="1">
    <source>
        <dbReference type="EMBL" id="QOR47898.1"/>
    </source>
</evidence>
<evidence type="ECO:0000313" key="2">
    <source>
        <dbReference type="Proteomes" id="UP000594961"/>
    </source>
</evidence>
<organism evidence="1 2">
    <name type="scientific">Trueperella pecoris</name>
    <dbReference type="NCBI Taxonomy" id="2733571"/>
    <lineage>
        <taxon>Bacteria</taxon>
        <taxon>Bacillati</taxon>
        <taxon>Actinomycetota</taxon>
        <taxon>Actinomycetes</taxon>
        <taxon>Actinomycetales</taxon>
        <taxon>Actinomycetaceae</taxon>
        <taxon>Trueperella</taxon>
    </lineage>
</organism>
<gene>
    <name evidence="1" type="ORF">INS90_00870</name>
</gene>
<dbReference type="Proteomes" id="UP000594961">
    <property type="component" value="Chromosome"/>
</dbReference>
<dbReference type="AlphaFoldDB" id="A0A7M1R196"/>
<name>A0A7M1R196_9ACTO</name>
<protein>
    <submittedName>
        <fullName evidence="1">Uncharacterized protein</fullName>
    </submittedName>
</protein>
<reference evidence="1 2" key="1">
    <citation type="submission" date="2020-10" db="EMBL/GenBank/DDBJ databases">
        <title>Trueperella pecoris sp. nov. isolated from bovine and porcine specimens.</title>
        <authorList>
            <person name="Schoenecker L."/>
            <person name="Schnydrig P."/>
            <person name="Brodard I."/>
            <person name="Thomann A."/>
            <person name="Hemphill A."/>
            <person name="Rodriguez-Campos S."/>
            <person name="Perreten V."/>
            <person name="Jores J."/>
            <person name="Kittl S."/>
        </authorList>
    </citation>
    <scope>NUCLEOTIDE SEQUENCE [LARGE SCALE GENOMIC DNA]</scope>
    <source>
        <strain evidence="1 2">19OD0592</strain>
    </source>
</reference>
<proteinExistence type="predicted"/>
<dbReference type="RefSeq" id="WP_197553649.1">
    <property type="nucleotide sequence ID" value="NZ_CP063212.1"/>
</dbReference>
<sequence>MAEASRATESRLSTASLDSVRALTETGLSIHDAGTLMSLSVQRVSQLARG</sequence>
<dbReference type="EMBL" id="CP063212">
    <property type="protein sequence ID" value="QOR47898.1"/>
    <property type="molecule type" value="Genomic_DNA"/>
</dbReference>
<accession>A0A7M1R196</accession>